<evidence type="ECO:0000313" key="1">
    <source>
        <dbReference type="EMBL" id="MBE1525312.1"/>
    </source>
</evidence>
<keyword evidence="2" id="KW-1185">Reference proteome</keyword>
<protein>
    <submittedName>
        <fullName evidence="1">Uncharacterized protein</fullName>
    </submittedName>
</protein>
<gene>
    <name evidence="1" type="ORF">H4W27_002430</name>
</gene>
<organism evidence="1 2">
    <name type="scientific">Nesterenkonia lutea</name>
    <dbReference type="NCBI Taxonomy" id="272919"/>
    <lineage>
        <taxon>Bacteria</taxon>
        <taxon>Bacillati</taxon>
        <taxon>Actinomycetota</taxon>
        <taxon>Actinomycetes</taxon>
        <taxon>Micrococcales</taxon>
        <taxon>Micrococcaceae</taxon>
        <taxon>Nesterenkonia</taxon>
    </lineage>
</organism>
<accession>A0ABR9JIG0</accession>
<dbReference type="RefSeq" id="WP_192596192.1">
    <property type="nucleotide sequence ID" value="NZ_BAAALJ010000013.1"/>
</dbReference>
<dbReference type="Proteomes" id="UP000643525">
    <property type="component" value="Unassembled WGS sequence"/>
</dbReference>
<dbReference type="EMBL" id="JADBED010000001">
    <property type="protein sequence ID" value="MBE1525312.1"/>
    <property type="molecule type" value="Genomic_DNA"/>
</dbReference>
<name>A0ABR9JIG0_9MICC</name>
<reference evidence="1 2" key="1">
    <citation type="submission" date="2020-10" db="EMBL/GenBank/DDBJ databases">
        <title>Sequencing the genomes of 1000 actinobacteria strains.</title>
        <authorList>
            <person name="Klenk H.-P."/>
        </authorList>
    </citation>
    <scope>NUCLEOTIDE SEQUENCE [LARGE SCALE GENOMIC DNA]</scope>
    <source>
        <strain evidence="1 2">DSM 15666</strain>
    </source>
</reference>
<sequence>MEARATFNVGAEVRLTVLYPDLFPVTFTVIRLPWWAVLGVKVLRCPPLIALPSAYQRWLREVPVVQVPGFTVSFVPTAADPEIFGVPARRVFPADRLVARASLGDADADADAAPVCGAVLATDIVLATDAMAADWVDCVVVGNSGGGAEAPIRVAANTAVVRTEVMVRQCWELPMAFVSSVRRPLRGTGRHQDPVLNRMII</sequence>
<proteinExistence type="predicted"/>
<comment type="caution">
    <text evidence="1">The sequence shown here is derived from an EMBL/GenBank/DDBJ whole genome shotgun (WGS) entry which is preliminary data.</text>
</comment>
<evidence type="ECO:0000313" key="2">
    <source>
        <dbReference type="Proteomes" id="UP000643525"/>
    </source>
</evidence>